<dbReference type="Gene3D" id="3.30.70.100">
    <property type="match status" value="1"/>
</dbReference>
<organism evidence="1 2">
    <name type="scientific">Periconia macrospinosa</name>
    <dbReference type="NCBI Taxonomy" id="97972"/>
    <lineage>
        <taxon>Eukaryota</taxon>
        <taxon>Fungi</taxon>
        <taxon>Dikarya</taxon>
        <taxon>Ascomycota</taxon>
        <taxon>Pezizomycotina</taxon>
        <taxon>Dothideomycetes</taxon>
        <taxon>Pleosporomycetidae</taxon>
        <taxon>Pleosporales</taxon>
        <taxon>Massarineae</taxon>
        <taxon>Periconiaceae</taxon>
        <taxon>Periconia</taxon>
    </lineage>
</organism>
<dbReference type="OrthoDB" id="3830579at2759"/>
<evidence type="ECO:0008006" key="3">
    <source>
        <dbReference type="Google" id="ProtNLM"/>
    </source>
</evidence>
<protein>
    <recommendedName>
        <fullName evidence="3">ABM domain-containing protein</fullName>
    </recommendedName>
</protein>
<gene>
    <name evidence="1" type="ORF">DM02DRAFT_684881</name>
</gene>
<dbReference type="Proteomes" id="UP000244855">
    <property type="component" value="Unassembled WGS sequence"/>
</dbReference>
<proteinExistence type="predicted"/>
<evidence type="ECO:0000313" key="2">
    <source>
        <dbReference type="Proteomes" id="UP000244855"/>
    </source>
</evidence>
<evidence type="ECO:0000313" key="1">
    <source>
        <dbReference type="EMBL" id="PVH97458.1"/>
    </source>
</evidence>
<name>A0A2V1DHE2_9PLEO</name>
<keyword evidence="2" id="KW-1185">Reference proteome</keyword>
<sequence length="212" mass="23095">MTEKITTLVYLEISQDAPVHRAVEMLKEIQGISQIYFGRRLENNNIVDLAIDWATTSNLEHVNDLLTKGDIYNAILKPSLTGVPSVFSIQHSSGPGTFLDTVPNTVTEIATFYFLPDTTDAKLKDFEQSFVLLEKAILALPEQTTAAAGPVIGNLNNPDISLPVKAFIATVGWTSVDAHIAFTQTPEFAQSLGGLVPFLSGNADHHVQFQKA</sequence>
<reference evidence="1 2" key="1">
    <citation type="journal article" date="2018" name="Sci. Rep.">
        <title>Comparative genomics provides insights into the lifestyle and reveals functional heterogeneity of dark septate endophytic fungi.</title>
        <authorList>
            <person name="Knapp D.G."/>
            <person name="Nemeth J.B."/>
            <person name="Barry K."/>
            <person name="Hainaut M."/>
            <person name="Henrissat B."/>
            <person name="Johnson J."/>
            <person name="Kuo A."/>
            <person name="Lim J.H.P."/>
            <person name="Lipzen A."/>
            <person name="Nolan M."/>
            <person name="Ohm R.A."/>
            <person name="Tamas L."/>
            <person name="Grigoriev I.V."/>
            <person name="Spatafora J.W."/>
            <person name="Nagy L.G."/>
            <person name="Kovacs G.M."/>
        </authorList>
    </citation>
    <scope>NUCLEOTIDE SEQUENCE [LARGE SCALE GENOMIC DNA]</scope>
    <source>
        <strain evidence="1 2">DSE2036</strain>
    </source>
</reference>
<dbReference type="EMBL" id="KZ805435">
    <property type="protein sequence ID" value="PVH97458.1"/>
    <property type="molecule type" value="Genomic_DNA"/>
</dbReference>
<accession>A0A2V1DHE2</accession>
<dbReference type="AlphaFoldDB" id="A0A2V1DHE2"/>